<keyword evidence="11" id="KW-1133">Transmembrane helix</keyword>
<dbReference type="EMBL" id="AECU01000201">
    <property type="protein sequence ID" value="EFQ05784.1"/>
    <property type="molecule type" value="Genomic_DNA"/>
</dbReference>
<keyword evidence="4" id="KW-1003">Cell membrane</keyword>
<dbReference type="EC" id="2.7.13.3" evidence="3"/>
<dbReference type="PRINTS" id="PR00344">
    <property type="entry name" value="BCTRLSENSOR"/>
</dbReference>
<keyword evidence="7" id="KW-0812">Transmembrane</keyword>
<keyword evidence="12" id="KW-0902">Two-component regulatory system</keyword>
<dbReference type="GO" id="GO:0005524">
    <property type="term" value="F:ATP binding"/>
    <property type="evidence" value="ECO:0007669"/>
    <property type="project" value="UniProtKB-KW"/>
</dbReference>
<dbReference type="GO" id="GO:0000155">
    <property type="term" value="F:phosphorelay sensor kinase activity"/>
    <property type="evidence" value="ECO:0007669"/>
    <property type="project" value="InterPro"/>
</dbReference>
<dbReference type="PANTHER" id="PTHR45528:SF1">
    <property type="entry name" value="SENSOR HISTIDINE KINASE CPXA"/>
    <property type="match status" value="1"/>
</dbReference>
<dbReference type="SUPFAM" id="SSF55874">
    <property type="entry name" value="ATPase domain of HSP90 chaperone/DNA topoisomerase II/histidine kinase"/>
    <property type="match status" value="1"/>
</dbReference>
<dbReference type="CDD" id="cd00082">
    <property type="entry name" value="HisKA"/>
    <property type="match status" value="1"/>
</dbReference>
<evidence type="ECO:0000256" key="12">
    <source>
        <dbReference type="ARBA" id="ARBA00023012"/>
    </source>
</evidence>
<evidence type="ECO:0000256" key="8">
    <source>
        <dbReference type="ARBA" id="ARBA00022741"/>
    </source>
</evidence>
<name>E2ZM18_9FIRM</name>
<gene>
    <name evidence="15" type="ORF">HMPREF9436_02729</name>
</gene>
<evidence type="ECO:0000256" key="2">
    <source>
        <dbReference type="ARBA" id="ARBA00004651"/>
    </source>
</evidence>
<comment type="catalytic activity">
    <reaction evidence="1">
        <text>ATP + protein L-histidine = ADP + protein N-phospho-L-histidine.</text>
        <dbReference type="EC" id="2.7.13.3"/>
    </reaction>
</comment>
<dbReference type="SMART" id="SM00388">
    <property type="entry name" value="HisKA"/>
    <property type="match status" value="1"/>
</dbReference>
<dbReference type="FunFam" id="3.30.565.10:FF:000006">
    <property type="entry name" value="Sensor histidine kinase WalK"/>
    <property type="match status" value="1"/>
</dbReference>
<dbReference type="HOGENOM" id="CLU_000445_89_3_9"/>
<evidence type="ECO:0000256" key="5">
    <source>
        <dbReference type="ARBA" id="ARBA00022553"/>
    </source>
</evidence>
<dbReference type="PROSITE" id="PS50109">
    <property type="entry name" value="HIS_KIN"/>
    <property type="match status" value="1"/>
</dbReference>
<evidence type="ECO:0000256" key="7">
    <source>
        <dbReference type="ARBA" id="ARBA00022692"/>
    </source>
</evidence>
<dbReference type="AlphaFoldDB" id="E2ZM18"/>
<dbReference type="InterPro" id="IPR005467">
    <property type="entry name" value="His_kinase_dom"/>
</dbReference>
<dbReference type="Pfam" id="PF00512">
    <property type="entry name" value="HisKA"/>
    <property type="match status" value="1"/>
</dbReference>
<accession>E2ZM18</accession>
<dbReference type="Pfam" id="PF02518">
    <property type="entry name" value="HATPase_c"/>
    <property type="match status" value="1"/>
</dbReference>
<dbReference type="InterPro" id="IPR036890">
    <property type="entry name" value="HATPase_C_sf"/>
</dbReference>
<dbReference type="SUPFAM" id="SSF47384">
    <property type="entry name" value="Homodimeric domain of signal transducing histidine kinase"/>
    <property type="match status" value="1"/>
</dbReference>
<dbReference type="PANTHER" id="PTHR45528">
    <property type="entry name" value="SENSOR HISTIDINE KINASE CPXA"/>
    <property type="match status" value="1"/>
</dbReference>
<dbReference type="Proteomes" id="UP000006028">
    <property type="component" value="Unassembled WGS sequence"/>
</dbReference>
<comment type="caution">
    <text evidence="15">The sequence shown here is derived from an EMBL/GenBank/DDBJ whole genome shotgun (WGS) entry which is preliminary data.</text>
</comment>
<keyword evidence="6" id="KW-0808">Transferase</keyword>
<evidence type="ECO:0000313" key="16">
    <source>
        <dbReference type="Proteomes" id="UP000006028"/>
    </source>
</evidence>
<dbReference type="InterPro" id="IPR050398">
    <property type="entry name" value="HssS/ArlS-like"/>
</dbReference>
<evidence type="ECO:0000256" key="4">
    <source>
        <dbReference type="ARBA" id="ARBA00022475"/>
    </source>
</evidence>
<dbReference type="Gene3D" id="3.30.565.10">
    <property type="entry name" value="Histidine kinase-like ATPase, C-terminal domain"/>
    <property type="match status" value="1"/>
</dbReference>
<dbReference type="eggNOG" id="COG5002">
    <property type="taxonomic scope" value="Bacteria"/>
</dbReference>
<organism evidence="15 16">
    <name type="scientific">Faecalibacterium cf. prausnitzii KLE1255</name>
    <dbReference type="NCBI Taxonomy" id="748224"/>
    <lineage>
        <taxon>Bacteria</taxon>
        <taxon>Bacillati</taxon>
        <taxon>Bacillota</taxon>
        <taxon>Clostridia</taxon>
        <taxon>Eubacteriales</taxon>
        <taxon>Oscillospiraceae</taxon>
        <taxon>Faecalibacterium</taxon>
    </lineage>
</organism>
<dbReference type="InterPro" id="IPR004358">
    <property type="entry name" value="Sig_transdc_His_kin-like_C"/>
</dbReference>
<proteinExistence type="predicted"/>
<evidence type="ECO:0000259" key="14">
    <source>
        <dbReference type="PROSITE" id="PS50109"/>
    </source>
</evidence>
<dbReference type="BioCyc" id="FCF748224-HMP:GTSS-1913-MONOMER"/>
<evidence type="ECO:0000256" key="3">
    <source>
        <dbReference type="ARBA" id="ARBA00012438"/>
    </source>
</evidence>
<evidence type="ECO:0000256" key="11">
    <source>
        <dbReference type="ARBA" id="ARBA00022989"/>
    </source>
</evidence>
<keyword evidence="9 15" id="KW-0418">Kinase</keyword>
<keyword evidence="8" id="KW-0547">Nucleotide-binding</keyword>
<dbReference type="SMART" id="SM00387">
    <property type="entry name" value="HATPase_c"/>
    <property type="match status" value="1"/>
</dbReference>
<reference evidence="15 16" key="1">
    <citation type="submission" date="2010-08" db="EMBL/GenBank/DDBJ databases">
        <authorList>
            <person name="Weinstock G."/>
            <person name="Sodergren E."/>
            <person name="Clifton S."/>
            <person name="Fulton L."/>
            <person name="Fulton B."/>
            <person name="Courtney L."/>
            <person name="Fronick C."/>
            <person name="Harrison M."/>
            <person name="Strong C."/>
            <person name="Farmer C."/>
            <person name="Delahaunty K."/>
            <person name="Markovic C."/>
            <person name="Hall O."/>
            <person name="Minx P."/>
            <person name="Tomlinson C."/>
            <person name="Mitreva M."/>
            <person name="Hou S."/>
            <person name="Chen J."/>
            <person name="Wollam A."/>
            <person name="Pepin K.H."/>
            <person name="Johnson M."/>
            <person name="Bhonagiri V."/>
            <person name="Zhang X."/>
            <person name="Suruliraj S."/>
            <person name="Warren W."/>
            <person name="Chinwalla A."/>
            <person name="Mardis E.R."/>
            <person name="Wilson R.K."/>
        </authorList>
    </citation>
    <scope>NUCLEOTIDE SEQUENCE [LARGE SCALE GENOMIC DNA]</scope>
    <source>
        <strain evidence="15 16">KLE1255</strain>
    </source>
</reference>
<dbReference type="InterPro" id="IPR003661">
    <property type="entry name" value="HisK_dim/P_dom"/>
</dbReference>
<dbReference type="STRING" id="748224.HMPREF9436_02729"/>
<evidence type="ECO:0000256" key="9">
    <source>
        <dbReference type="ARBA" id="ARBA00022777"/>
    </source>
</evidence>
<protein>
    <recommendedName>
        <fullName evidence="3">histidine kinase</fullName>
        <ecNumber evidence="3">2.7.13.3</ecNumber>
    </recommendedName>
</protein>
<dbReference type="InterPro" id="IPR003594">
    <property type="entry name" value="HATPase_dom"/>
</dbReference>
<comment type="subcellular location">
    <subcellularLocation>
        <location evidence="2">Cell membrane</location>
        <topology evidence="2">Multi-pass membrane protein</topology>
    </subcellularLocation>
</comment>
<keyword evidence="13" id="KW-0472">Membrane</keyword>
<dbReference type="InterPro" id="IPR036097">
    <property type="entry name" value="HisK_dim/P_sf"/>
</dbReference>
<keyword evidence="5" id="KW-0597">Phosphoprotein</keyword>
<dbReference type="CDD" id="cd00075">
    <property type="entry name" value="HATPase"/>
    <property type="match status" value="1"/>
</dbReference>
<evidence type="ECO:0000313" key="15">
    <source>
        <dbReference type="EMBL" id="EFQ05784.1"/>
    </source>
</evidence>
<sequence length="309" mass="34745">MSMEINLYLLLSLLIALLVISYLLGKLHRVRGQLFLIRDALNDIKAGNLNRRVLVRESDLTKQICYDINEIAMSSQSRLIQQKQSEQAYKRLMTSLSHDVKTPLASLVGYLEAVESKMVTGAEKEEYIRVAMEKAHHLKDFVTALFEWVKLDAGKQIFHFEVCDLNELSRDIMADWVPLLENHDLSYEIEIPETEYMTRVDSTAYTRILNNLLQNILTHSDASKVFLTVTETEQQAKIVVADNGNGIAASDLPHIFERMYQCDHSRSAKGNGLGLSIAKELVSIHKGTITAASVPGNGTTFIIILPKAL</sequence>
<evidence type="ECO:0000256" key="13">
    <source>
        <dbReference type="ARBA" id="ARBA00023136"/>
    </source>
</evidence>
<evidence type="ECO:0000256" key="1">
    <source>
        <dbReference type="ARBA" id="ARBA00000085"/>
    </source>
</evidence>
<dbReference type="Gene3D" id="1.10.287.130">
    <property type="match status" value="1"/>
</dbReference>
<feature type="domain" description="Histidine kinase" evidence="14">
    <location>
        <begin position="95"/>
        <end position="309"/>
    </location>
</feature>
<dbReference type="GO" id="GO:0005886">
    <property type="term" value="C:plasma membrane"/>
    <property type="evidence" value="ECO:0007669"/>
    <property type="project" value="UniProtKB-SubCell"/>
</dbReference>
<keyword evidence="10" id="KW-0067">ATP-binding</keyword>
<evidence type="ECO:0000256" key="10">
    <source>
        <dbReference type="ARBA" id="ARBA00022840"/>
    </source>
</evidence>
<evidence type="ECO:0000256" key="6">
    <source>
        <dbReference type="ARBA" id="ARBA00022679"/>
    </source>
</evidence>